<feature type="transmembrane region" description="Helical" evidence="1">
    <location>
        <begin position="246"/>
        <end position="267"/>
    </location>
</feature>
<dbReference type="Proteomes" id="UP000316612">
    <property type="component" value="Unassembled WGS sequence"/>
</dbReference>
<evidence type="ECO:0000256" key="1">
    <source>
        <dbReference type="SAM" id="Phobius"/>
    </source>
</evidence>
<organism evidence="2 3">
    <name type="scientific">Glutamicibacter uratoxydans</name>
    <name type="common">Arthrobacter uratoxydans</name>
    <dbReference type="NCBI Taxonomy" id="43667"/>
    <lineage>
        <taxon>Bacteria</taxon>
        <taxon>Bacillati</taxon>
        <taxon>Actinomycetota</taxon>
        <taxon>Actinomycetes</taxon>
        <taxon>Micrococcales</taxon>
        <taxon>Micrococcaceae</taxon>
        <taxon>Glutamicibacter</taxon>
    </lineage>
</organism>
<keyword evidence="1" id="KW-1133">Transmembrane helix</keyword>
<dbReference type="AlphaFoldDB" id="A0A4Y4DQQ3"/>
<feature type="transmembrane region" description="Helical" evidence="1">
    <location>
        <begin position="168"/>
        <end position="189"/>
    </location>
</feature>
<reference evidence="2 3" key="1">
    <citation type="submission" date="2019-06" db="EMBL/GenBank/DDBJ databases">
        <title>Whole genome shotgun sequence of Glutamicibacter uratoxydans NBRC 15515.</title>
        <authorList>
            <person name="Hosoyama A."/>
            <person name="Uohara A."/>
            <person name="Ohji S."/>
            <person name="Ichikawa N."/>
        </authorList>
    </citation>
    <scope>NUCLEOTIDE SEQUENCE [LARGE SCALE GENOMIC DNA]</scope>
    <source>
        <strain evidence="2 3">NBRC 15515</strain>
    </source>
</reference>
<feature type="transmembrane region" description="Helical" evidence="1">
    <location>
        <begin position="196"/>
        <end position="218"/>
    </location>
</feature>
<name>A0A4Y4DQQ3_GLUUR</name>
<feature type="transmembrane region" description="Helical" evidence="1">
    <location>
        <begin position="110"/>
        <end position="132"/>
    </location>
</feature>
<evidence type="ECO:0000313" key="3">
    <source>
        <dbReference type="Proteomes" id="UP000316612"/>
    </source>
</evidence>
<evidence type="ECO:0000313" key="2">
    <source>
        <dbReference type="EMBL" id="GED05850.1"/>
    </source>
</evidence>
<proteinExistence type="predicted"/>
<protein>
    <submittedName>
        <fullName evidence="2">Uncharacterized protein</fullName>
    </submittedName>
</protein>
<feature type="transmembrane region" description="Helical" evidence="1">
    <location>
        <begin position="139"/>
        <end position="162"/>
    </location>
</feature>
<keyword evidence="3" id="KW-1185">Reference proteome</keyword>
<comment type="caution">
    <text evidence="2">The sequence shown here is derived from an EMBL/GenBank/DDBJ whole genome shotgun (WGS) entry which is preliminary data.</text>
</comment>
<feature type="transmembrane region" description="Helical" evidence="1">
    <location>
        <begin position="77"/>
        <end position="98"/>
    </location>
</feature>
<feature type="transmembrane region" description="Helical" evidence="1">
    <location>
        <begin position="47"/>
        <end position="65"/>
    </location>
</feature>
<keyword evidence="1" id="KW-0472">Membrane</keyword>
<keyword evidence="1" id="KW-0812">Transmembrane</keyword>
<feature type="transmembrane region" description="Helical" evidence="1">
    <location>
        <begin position="12"/>
        <end position="32"/>
    </location>
</feature>
<accession>A0A4Y4DQQ3</accession>
<gene>
    <name evidence="2" type="ORF">AUR04nite_13820</name>
</gene>
<dbReference type="EMBL" id="BJNY01000007">
    <property type="protein sequence ID" value="GED05850.1"/>
    <property type="molecule type" value="Genomic_DNA"/>
</dbReference>
<sequence>MRSTARVWQNWWMQIVAGLLMTAVVVLPWLWIGKNDSAIFPHASNDMLGLLVVFSVLTLFSAYFVRRNARGAVKFAVLTDVGVALGLIGFVLQGLYAFNPKIFAGKISDASVHQLWVVGSAFVLCQILYFLLVRLPLGIVVLLTAALTTGISLWLTIVASLLGGAGEYGAYLNYAGPLVLGLALGILGFMKAVHLLMWLLALAIQWVMPAVFTALAALGSSSGRSFGSAAAGFANDVAANMDSSGWQIPTLVTLAAAMLTSVVLLIARKVRKHGH</sequence>